<keyword evidence="1" id="KW-0472">Membrane</keyword>
<evidence type="ECO:0008006" key="4">
    <source>
        <dbReference type="Google" id="ProtNLM"/>
    </source>
</evidence>
<keyword evidence="1" id="KW-0812">Transmembrane</keyword>
<evidence type="ECO:0000256" key="1">
    <source>
        <dbReference type="SAM" id="Phobius"/>
    </source>
</evidence>
<proteinExistence type="predicted"/>
<sequence length="352" mass="41186">MNTVTYAPTAYRPDRIPAQLPSSERSWLKKMGRVRLPWGNTQELAPAKFFYQDTPADLRFGEEVRREDAEKKANGTYKPRITETEDFHYIHDHQRHRFAQLSVGGRFWTNLYIFGKGITLFVIPVYILVCIMLAFDSEIGFLAEMIDSIVSGAYIFSPLYLSWMLGALVVNKLPKLWIRPSRGPLWELNRQTGMVTVFDYDNNGEYKKNGTIGELTAPFHEFDAYVISSPDRQGLPLNVLNLSHRYRDIRINFAPLVHQSDDVNEHFALWDYIQNYMDVSRPLPDVPYLEQYRQLDPTTAEHDRRTGRNPRYWVDMDDETFKTRLNEIHAAIRNIDTLRRPNLMAKHCEYVD</sequence>
<dbReference type="Proteomes" id="UP000242815">
    <property type="component" value="Unassembled WGS sequence"/>
</dbReference>
<accession>A0A1I5ZSG5</accession>
<dbReference type="RefSeq" id="WP_143084129.1">
    <property type="nucleotide sequence ID" value="NZ_FOYD01000001.1"/>
</dbReference>
<protein>
    <recommendedName>
        <fullName evidence="4">Transmembrane protein</fullName>
    </recommendedName>
</protein>
<feature type="transmembrane region" description="Helical" evidence="1">
    <location>
        <begin position="111"/>
        <end position="135"/>
    </location>
</feature>
<feature type="transmembrane region" description="Helical" evidence="1">
    <location>
        <begin position="155"/>
        <end position="173"/>
    </location>
</feature>
<gene>
    <name evidence="2" type="ORF">SAMN05216578_101294</name>
</gene>
<keyword evidence="1" id="KW-1133">Transmembrane helix</keyword>
<reference evidence="2 3" key="1">
    <citation type="submission" date="2016-10" db="EMBL/GenBank/DDBJ databases">
        <authorList>
            <person name="de Groot N.N."/>
        </authorList>
    </citation>
    <scope>NUCLEOTIDE SEQUENCE [LARGE SCALE GENOMIC DNA]</scope>
    <source>
        <strain evidence="2 3">JCM 18415</strain>
    </source>
</reference>
<organism evidence="2 3">
    <name type="scientific">Halopseudomonas formosensis</name>
    <dbReference type="NCBI Taxonomy" id="1002526"/>
    <lineage>
        <taxon>Bacteria</taxon>
        <taxon>Pseudomonadati</taxon>
        <taxon>Pseudomonadota</taxon>
        <taxon>Gammaproteobacteria</taxon>
        <taxon>Pseudomonadales</taxon>
        <taxon>Pseudomonadaceae</taxon>
        <taxon>Halopseudomonas</taxon>
    </lineage>
</organism>
<dbReference type="AlphaFoldDB" id="A0A1I5ZSG5"/>
<name>A0A1I5ZSG5_9GAMM</name>
<dbReference type="OrthoDB" id="6160351at2"/>
<dbReference type="EMBL" id="FOYD01000001">
    <property type="protein sequence ID" value="SFQ59416.1"/>
    <property type="molecule type" value="Genomic_DNA"/>
</dbReference>
<evidence type="ECO:0000313" key="2">
    <source>
        <dbReference type="EMBL" id="SFQ59416.1"/>
    </source>
</evidence>
<dbReference type="STRING" id="1002526.SAMN05216578_101294"/>
<evidence type="ECO:0000313" key="3">
    <source>
        <dbReference type="Proteomes" id="UP000242815"/>
    </source>
</evidence>